<dbReference type="Proteomes" id="UP000694580">
    <property type="component" value="Chromosome 20"/>
</dbReference>
<feature type="domain" description="Apple" evidence="4">
    <location>
        <begin position="115"/>
        <end position="198"/>
    </location>
</feature>
<feature type="chain" id="PRO_5044237505" description="Apple domain-containing protein" evidence="3">
    <location>
        <begin position="21"/>
        <end position="364"/>
    </location>
</feature>
<feature type="domain" description="Apple" evidence="4">
    <location>
        <begin position="249"/>
        <end position="338"/>
    </location>
</feature>
<keyword evidence="6" id="KW-1185">Reference proteome</keyword>
<gene>
    <name evidence="5" type="primary">LOC114770613</name>
</gene>
<protein>
    <recommendedName>
        <fullName evidence="4">Apple domain-containing protein</fullName>
    </recommendedName>
</protein>
<dbReference type="PANTHER" id="PTHR33946">
    <property type="match status" value="1"/>
</dbReference>
<proteinExistence type="predicted"/>
<dbReference type="PROSITE" id="PS50948">
    <property type="entry name" value="PAN"/>
    <property type="match status" value="3"/>
</dbReference>
<evidence type="ECO:0000259" key="4">
    <source>
        <dbReference type="PROSITE" id="PS50948"/>
    </source>
</evidence>
<dbReference type="InterPro" id="IPR003609">
    <property type="entry name" value="Pan_app"/>
</dbReference>
<evidence type="ECO:0000256" key="2">
    <source>
        <dbReference type="ARBA" id="ARBA00023157"/>
    </source>
</evidence>
<dbReference type="GeneTree" id="ENSGT00940000169449"/>
<keyword evidence="2" id="KW-1015">Disulfide bond</keyword>
<keyword evidence="3" id="KW-0732">Signal</keyword>
<dbReference type="AlphaFoldDB" id="A0AAY4DA20"/>
<feature type="domain" description="Apple" evidence="4">
    <location>
        <begin position="25"/>
        <end position="107"/>
    </location>
</feature>
<evidence type="ECO:0000313" key="5">
    <source>
        <dbReference type="Ensembl" id="ENSDCDP00010042268.1"/>
    </source>
</evidence>
<dbReference type="Gene3D" id="3.50.4.10">
    <property type="entry name" value="Hepatocyte Growth Factor"/>
    <property type="match status" value="4"/>
</dbReference>
<evidence type="ECO:0000313" key="6">
    <source>
        <dbReference type="Proteomes" id="UP000694580"/>
    </source>
</evidence>
<reference evidence="5" key="2">
    <citation type="submission" date="2025-08" db="UniProtKB">
        <authorList>
            <consortium name="Ensembl"/>
        </authorList>
    </citation>
    <scope>IDENTIFICATION</scope>
</reference>
<dbReference type="PANTHER" id="PTHR33946:SF4">
    <property type="entry name" value="COAGULATION FACTOR XI"/>
    <property type="match status" value="1"/>
</dbReference>
<reference evidence="5 6" key="1">
    <citation type="submission" date="2020-06" db="EMBL/GenBank/DDBJ databases">
        <authorList>
            <consortium name="Wellcome Sanger Institute Data Sharing"/>
        </authorList>
    </citation>
    <scope>NUCLEOTIDE SEQUENCE [LARGE SCALE GENOMIC DNA]</scope>
</reference>
<evidence type="ECO:0000256" key="1">
    <source>
        <dbReference type="ARBA" id="ARBA00022737"/>
    </source>
</evidence>
<dbReference type="GO" id="GO:0006508">
    <property type="term" value="P:proteolysis"/>
    <property type="evidence" value="ECO:0007669"/>
    <property type="project" value="InterPro"/>
</dbReference>
<accession>A0AAY4DA20</accession>
<dbReference type="Pfam" id="PF00024">
    <property type="entry name" value="PAN_1"/>
    <property type="match status" value="3"/>
</dbReference>
<reference evidence="5" key="3">
    <citation type="submission" date="2025-09" db="UniProtKB">
        <authorList>
            <consortium name="Ensembl"/>
        </authorList>
    </citation>
    <scope>IDENTIFICATION</scope>
</reference>
<dbReference type="PRINTS" id="PR00005">
    <property type="entry name" value="APPLEDOMAIN"/>
</dbReference>
<dbReference type="InterPro" id="IPR000177">
    <property type="entry name" value="Apple"/>
</dbReference>
<dbReference type="Pfam" id="PF14295">
    <property type="entry name" value="PAN_4"/>
    <property type="match status" value="1"/>
</dbReference>
<dbReference type="GO" id="GO:0005576">
    <property type="term" value="C:extracellular region"/>
    <property type="evidence" value="ECO:0007669"/>
    <property type="project" value="InterPro"/>
</dbReference>
<name>A0AAY4DA20_9TELE</name>
<evidence type="ECO:0000256" key="3">
    <source>
        <dbReference type="SAM" id="SignalP"/>
    </source>
</evidence>
<dbReference type="SMART" id="SM00223">
    <property type="entry name" value="APPLE"/>
    <property type="match status" value="4"/>
</dbReference>
<sequence>MCRLGKILLHAMCIFERTLCLCPDCDDQLKVNVDFPGNDILQVYSPDAIHCQLTCSQHHSCQFFTFLRQSWKYDNRTFYCYLKQSNGVPPKENQLNDVTSGYSLRSCPQKTGGVCIRRIFTNIDFDGADYRVLLTGCAGECQRACIADPACQFFRFMNSEYQNSIDRYKCFLMYSGTVPRPPSIIPSSFAVSGFSPNFYKEKVNFILENTLIPMRNVEEVPAVSAEHCQTLCRTHPRCTFFSYSSRFICYLKQSVESALKDPFQNVDFLGADMLHVMVDSPEACLKKCTDDPSCQFYTYVNSISCKKDCYLKRVVSVPLPRSIAIKSGVESGFSIRHCGYNCKQKPPLRISYLTNLCHQLVIHM</sequence>
<organism evidence="5 6">
    <name type="scientific">Denticeps clupeoides</name>
    <name type="common">denticle herring</name>
    <dbReference type="NCBI Taxonomy" id="299321"/>
    <lineage>
        <taxon>Eukaryota</taxon>
        <taxon>Metazoa</taxon>
        <taxon>Chordata</taxon>
        <taxon>Craniata</taxon>
        <taxon>Vertebrata</taxon>
        <taxon>Euteleostomi</taxon>
        <taxon>Actinopterygii</taxon>
        <taxon>Neopterygii</taxon>
        <taxon>Teleostei</taxon>
        <taxon>Clupei</taxon>
        <taxon>Clupeiformes</taxon>
        <taxon>Denticipitoidei</taxon>
        <taxon>Denticipitidae</taxon>
        <taxon>Denticeps</taxon>
    </lineage>
</organism>
<dbReference type="CDD" id="cd01100">
    <property type="entry name" value="APPLE_Factor_XI_like"/>
    <property type="match status" value="3"/>
</dbReference>
<feature type="signal peptide" evidence="3">
    <location>
        <begin position="1"/>
        <end position="20"/>
    </location>
</feature>
<keyword evidence="1" id="KW-0677">Repeat</keyword>
<dbReference type="Ensembl" id="ENSDCDT00010052301.1">
    <property type="protein sequence ID" value="ENSDCDP00010042268.1"/>
    <property type="gene ID" value="ENSDCDG00010026643.1"/>
</dbReference>